<dbReference type="PANTHER" id="PTHR11280:SF6">
    <property type="entry name" value="GLUCOSAMINE-6-PHOSPHATE ISOMERASE NAGB"/>
    <property type="match status" value="1"/>
</dbReference>
<dbReference type="GO" id="GO:0016853">
    <property type="term" value="F:isomerase activity"/>
    <property type="evidence" value="ECO:0007669"/>
    <property type="project" value="UniProtKB-KW"/>
</dbReference>
<dbReference type="GO" id="GO:0004342">
    <property type="term" value="F:glucosamine-6-phosphate deaminase activity"/>
    <property type="evidence" value="ECO:0007669"/>
    <property type="project" value="UniProtKB-EC"/>
</dbReference>
<evidence type="ECO:0000313" key="2">
    <source>
        <dbReference type="EMBL" id="SUV28639.1"/>
    </source>
</evidence>
<dbReference type="Proteomes" id="UP000254424">
    <property type="component" value="Unassembled WGS sequence"/>
</dbReference>
<dbReference type="EC" id="3.5.99.6" evidence="2"/>
<reference evidence="2 3" key="1">
    <citation type="submission" date="2018-06" db="EMBL/GenBank/DDBJ databases">
        <authorList>
            <consortium name="Pathogen Informatics"/>
            <person name="Doyle S."/>
        </authorList>
    </citation>
    <scope>NUCLEOTIDE SEQUENCE [LARGE SCALE GENOMIC DNA]</scope>
    <source>
        <strain evidence="2 3">NCTC11155</strain>
    </source>
</reference>
<accession>A0A380YIF4</accession>
<dbReference type="OrthoDB" id="9791139at2"/>
<dbReference type="GeneID" id="93070531"/>
<dbReference type="PANTHER" id="PTHR11280">
    <property type="entry name" value="GLUCOSAMINE-6-PHOSPHATE ISOMERASE"/>
    <property type="match status" value="1"/>
</dbReference>
<dbReference type="CDD" id="cd01399">
    <property type="entry name" value="GlcN6P_deaminase"/>
    <property type="match status" value="1"/>
</dbReference>
<gene>
    <name evidence="2" type="primary">nagB_2</name>
    <name evidence="2" type="ORF">NCTC11155_00590</name>
</gene>
<dbReference type="AlphaFoldDB" id="A0A380YIF4"/>
<protein>
    <submittedName>
        <fullName evidence="2">6-phosphogluconolactonase/Glucosamine-6-phosphate isomerase/deaminase</fullName>
        <ecNumber evidence="2">3.5.99.6</ecNumber>
    </submittedName>
</protein>
<evidence type="ECO:0000259" key="1">
    <source>
        <dbReference type="Pfam" id="PF01182"/>
    </source>
</evidence>
<keyword evidence="2" id="KW-0378">Hydrolase</keyword>
<dbReference type="GO" id="GO:0005975">
    <property type="term" value="P:carbohydrate metabolic process"/>
    <property type="evidence" value="ECO:0007669"/>
    <property type="project" value="InterPro"/>
</dbReference>
<dbReference type="RefSeq" id="WP_004289743.1">
    <property type="nucleotide sequence ID" value="NZ_CABKNQ010000019.1"/>
</dbReference>
<dbReference type="GO" id="GO:0006046">
    <property type="term" value="P:N-acetylglucosamine catabolic process"/>
    <property type="evidence" value="ECO:0007669"/>
    <property type="project" value="TreeGrafter"/>
</dbReference>
<keyword evidence="2" id="KW-0413">Isomerase</keyword>
<dbReference type="InterPro" id="IPR006148">
    <property type="entry name" value="Glc/Gal-6P_isomerase"/>
</dbReference>
<proteinExistence type="predicted"/>
<dbReference type="Gene3D" id="3.40.50.1360">
    <property type="match status" value="1"/>
</dbReference>
<evidence type="ECO:0000313" key="3">
    <source>
        <dbReference type="Proteomes" id="UP000254424"/>
    </source>
</evidence>
<dbReference type="InterPro" id="IPR037171">
    <property type="entry name" value="NagB/RpiA_transferase-like"/>
</dbReference>
<dbReference type="InterPro" id="IPR004547">
    <property type="entry name" value="Glucosamine6P_isomerase"/>
</dbReference>
<dbReference type="EMBL" id="UFSX01000001">
    <property type="protein sequence ID" value="SUV28639.1"/>
    <property type="molecule type" value="Genomic_DNA"/>
</dbReference>
<dbReference type="GO" id="GO:0006043">
    <property type="term" value="P:glucosamine catabolic process"/>
    <property type="evidence" value="ECO:0007669"/>
    <property type="project" value="TreeGrafter"/>
</dbReference>
<dbReference type="GO" id="GO:0019262">
    <property type="term" value="P:N-acetylneuraminate catabolic process"/>
    <property type="evidence" value="ECO:0007669"/>
    <property type="project" value="TreeGrafter"/>
</dbReference>
<dbReference type="Pfam" id="PF01182">
    <property type="entry name" value="Glucosamine_iso"/>
    <property type="match status" value="1"/>
</dbReference>
<dbReference type="GO" id="GO:0005737">
    <property type="term" value="C:cytoplasm"/>
    <property type="evidence" value="ECO:0007669"/>
    <property type="project" value="TreeGrafter"/>
</dbReference>
<organism evidence="2 3">
    <name type="scientific">Bacteroides eggerthii</name>
    <dbReference type="NCBI Taxonomy" id="28111"/>
    <lineage>
        <taxon>Bacteria</taxon>
        <taxon>Pseudomonadati</taxon>
        <taxon>Bacteroidota</taxon>
        <taxon>Bacteroidia</taxon>
        <taxon>Bacteroidales</taxon>
        <taxon>Bacteroidaceae</taxon>
        <taxon>Bacteroides</taxon>
    </lineage>
</organism>
<sequence>MIVPIKTLKVDTLTIHVYNSRKDMGIAAYELYKKHVRELMVRQKIVRAIFAAAHSQDDFLKALAEDTEIDFTRITGFHMDEYMGLGKDASQNFGNFLRKAIFSRKPFHEVNYIQSDAIDISAECKRYEGLLRQAPLDIVSMGIGENGHIAFNDPHEARFDEEAWIRQTSLDNICRQQQVNDGEFGTLSDVPETALTLTIPALMSCKKVICIVPTGRKAQAVRQTLCGPVSVACPASVLRTHSDATLFLDKEAAELILTI</sequence>
<dbReference type="STRING" id="483216.BACEGG_01446"/>
<name>A0A380YIF4_9BACE</name>
<dbReference type="SUPFAM" id="SSF100950">
    <property type="entry name" value="NagB/RpiA/CoA transferase-like"/>
    <property type="match status" value="1"/>
</dbReference>
<feature type="domain" description="Glucosamine/galactosamine-6-phosphate isomerase" evidence="1">
    <location>
        <begin position="28"/>
        <end position="244"/>
    </location>
</feature>
<dbReference type="GO" id="GO:0042802">
    <property type="term" value="F:identical protein binding"/>
    <property type="evidence" value="ECO:0007669"/>
    <property type="project" value="TreeGrafter"/>
</dbReference>